<protein>
    <submittedName>
        <fullName evidence="4">G-protein beta WD-40 repeats containing protein</fullName>
    </submittedName>
</protein>
<sequence>KKREVEMIIGYWVRSLLINKMGWIDDFNIIILQYIILKYFKLSKVFQGHLHGVNSVRFSPDGTKVVSSSYDETIKIWDVRSGHEIEELRGYVGPVIDAQFLSDRNKFLVHFNKRIVGLWDVELGNQIKQFEGYTRLSPDQNTLLCSNDMTIQLWDVKLVNKIKTLEGHTDIIIDAQFSPDGTTI</sequence>
<dbReference type="PROSITE" id="PS50082">
    <property type="entry name" value="WD_REPEATS_2"/>
    <property type="match status" value="1"/>
</dbReference>
<dbReference type="Proteomes" id="UP000023152">
    <property type="component" value="Unassembled WGS sequence"/>
</dbReference>
<gene>
    <name evidence="4" type="ORF">RFI_02716</name>
</gene>
<dbReference type="InterPro" id="IPR036322">
    <property type="entry name" value="WD40_repeat_dom_sf"/>
</dbReference>
<dbReference type="Gene3D" id="2.130.10.10">
    <property type="entry name" value="YVTN repeat-like/Quinoprotein amine dehydrogenase"/>
    <property type="match status" value="1"/>
</dbReference>
<dbReference type="AlphaFoldDB" id="X6P8G0"/>
<keyword evidence="5" id="KW-1185">Reference proteome</keyword>
<keyword evidence="2" id="KW-0677">Repeat</keyword>
<dbReference type="PROSITE" id="PS00678">
    <property type="entry name" value="WD_REPEATS_1"/>
    <property type="match status" value="1"/>
</dbReference>
<evidence type="ECO:0000313" key="5">
    <source>
        <dbReference type="Proteomes" id="UP000023152"/>
    </source>
</evidence>
<evidence type="ECO:0000256" key="3">
    <source>
        <dbReference type="PROSITE-ProRule" id="PRU00221"/>
    </source>
</evidence>
<reference evidence="4 5" key="1">
    <citation type="journal article" date="2013" name="Curr. Biol.">
        <title>The Genome of the Foraminiferan Reticulomyxa filosa.</title>
        <authorList>
            <person name="Glockner G."/>
            <person name="Hulsmann N."/>
            <person name="Schleicher M."/>
            <person name="Noegel A.A."/>
            <person name="Eichinger L."/>
            <person name="Gallinger C."/>
            <person name="Pawlowski J."/>
            <person name="Sierra R."/>
            <person name="Euteneuer U."/>
            <person name="Pillet L."/>
            <person name="Moustafa A."/>
            <person name="Platzer M."/>
            <person name="Groth M."/>
            <person name="Szafranski K."/>
            <person name="Schliwa M."/>
        </authorList>
    </citation>
    <scope>NUCLEOTIDE SEQUENCE [LARGE SCALE GENOMIC DNA]</scope>
</reference>
<feature type="repeat" description="WD" evidence="3">
    <location>
        <begin position="46"/>
        <end position="87"/>
    </location>
</feature>
<feature type="non-terminal residue" evidence="4">
    <location>
        <position position="184"/>
    </location>
</feature>
<dbReference type="PANTHER" id="PTHR22847:SF637">
    <property type="entry name" value="WD REPEAT DOMAIN 5B"/>
    <property type="match status" value="1"/>
</dbReference>
<dbReference type="InterPro" id="IPR015943">
    <property type="entry name" value="WD40/YVTN_repeat-like_dom_sf"/>
</dbReference>
<organism evidence="4 5">
    <name type="scientific">Reticulomyxa filosa</name>
    <dbReference type="NCBI Taxonomy" id="46433"/>
    <lineage>
        <taxon>Eukaryota</taxon>
        <taxon>Sar</taxon>
        <taxon>Rhizaria</taxon>
        <taxon>Retaria</taxon>
        <taxon>Foraminifera</taxon>
        <taxon>Monothalamids</taxon>
        <taxon>Reticulomyxidae</taxon>
        <taxon>Reticulomyxa</taxon>
    </lineage>
</organism>
<evidence type="ECO:0000256" key="1">
    <source>
        <dbReference type="ARBA" id="ARBA00022574"/>
    </source>
</evidence>
<name>X6P8G0_RETFI</name>
<dbReference type="SMART" id="SM00320">
    <property type="entry name" value="WD40"/>
    <property type="match status" value="3"/>
</dbReference>
<dbReference type="InterPro" id="IPR001680">
    <property type="entry name" value="WD40_rpt"/>
</dbReference>
<dbReference type="Pfam" id="PF00400">
    <property type="entry name" value="WD40"/>
    <property type="match status" value="3"/>
</dbReference>
<proteinExistence type="predicted"/>
<dbReference type="EMBL" id="ASPP01002632">
    <property type="protein sequence ID" value="ETO34378.1"/>
    <property type="molecule type" value="Genomic_DNA"/>
</dbReference>
<keyword evidence="1 3" id="KW-0853">WD repeat</keyword>
<comment type="caution">
    <text evidence="4">The sequence shown here is derived from an EMBL/GenBank/DDBJ whole genome shotgun (WGS) entry which is preliminary data.</text>
</comment>
<dbReference type="SUPFAM" id="SSF50978">
    <property type="entry name" value="WD40 repeat-like"/>
    <property type="match status" value="1"/>
</dbReference>
<dbReference type="OrthoDB" id="196858at2759"/>
<evidence type="ECO:0000256" key="2">
    <source>
        <dbReference type="ARBA" id="ARBA00022737"/>
    </source>
</evidence>
<evidence type="ECO:0000313" key="4">
    <source>
        <dbReference type="EMBL" id="ETO34378.1"/>
    </source>
</evidence>
<dbReference type="InterPro" id="IPR019775">
    <property type="entry name" value="WD40_repeat_CS"/>
</dbReference>
<dbReference type="PROSITE" id="PS50294">
    <property type="entry name" value="WD_REPEATS_REGION"/>
    <property type="match status" value="1"/>
</dbReference>
<dbReference type="GO" id="GO:1990234">
    <property type="term" value="C:transferase complex"/>
    <property type="evidence" value="ECO:0007669"/>
    <property type="project" value="UniProtKB-ARBA"/>
</dbReference>
<dbReference type="PANTHER" id="PTHR22847">
    <property type="entry name" value="WD40 REPEAT PROTEIN"/>
    <property type="match status" value="1"/>
</dbReference>
<accession>X6P8G0</accession>
<feature type="non-terminal residue" evidence="4">
    <location>
        <position position="1"/>
    </location>
</feature>